<feature type="transmembrane region" description="Helical" evidence="1">
    <location>
        <begin position="106"/>
        <end position="125"/>
    </location>
</feature>
<dbReference type="RefSeq" id="WP_073380168.1">
    <property type="nucleotide sequence ID" value="NZ_FQZK01000009.1"/>
</dbReference>
<keyword evidence="3" id="KW-1185">Reference proteome</keyword>
<dbReference type="EMBL" id="FQZK01000009">
    <property type="protein sequence ID" value="SHJ75962.1"/>
    <property type="molecule type" value="Genomic_DNA"/>
</dbReference>
<protein>
    <submittedName>
        <fullName evidence="2">Uncharacterized protein</fullName>
    </submittedName>
</protein>
<reference evidence="2 3" key="1">
    <citation type="submission" date="2016-11" db="EMBL/GenBank/DDBJ databases">
        <authorList>
            <person name="Jaros S."/>
            <person name="Januszkiewicz K."/>
            <person name="Wedrychowicz H."/>
        </authorList>
    </citation>
    <scope>NUCLEOTIDE SEQUENCE [LARGE SCALE GENOMIC DNA]</scope>
    <source>
        <strain evidence="2 3">CGMCC 4.5723</strain>
    </source>
</reference>
<dbReference type="OrthoDB" id="4955088at2"/>
<keyword evidence="1" id="KW-0472">Membrane</keyword>
<dbReference type="AlphaFoldDB" id="A0A1M6LXR4"/>
<gene>
    <name evidence="2" type="ORF">SAMN05421803_109100</name>
</gene>
<dbReference type="Proteomes" id="UP000184452">
    <property type="component" value="Unassembled WGS sequence"/>
</dbReference>
<feature type="transmembrane region" description="Helical" evidence="1">
    <location>
        <begin position="157"/>
        <end position="179"/>
    </location>
</feature>
<organism evidence="2 3">
    <name type="scientific">Nocardiopsis flavescens</name>
    <dbReference type="NCBI Taxonomy" id="758803"/>
    <lineage>
        <taxon>Bacteria</taxon>
        <taxon>Bacillati</taxon>
        <taxon>Actinomycetota</taxon>
        <taxon>Actinomycetes</taxon>
        <taxon>Streptosporangiales</taxon>
        <taxon>Nocardiopsidaceae</taxon>
        <taxon>Nocardiopsis</taxon>
    </lineage>
</organism>
<accession>A0A1M6LXR4</accession>
<dbReference type="STRING" id="758803.SAMN05421803_109100"/>
<name>A0A1M6LXR4_9ACTN</name>
<proteinExistence type="predicted"/>
<keyword evidence="1" id="KW-1133">Transmembrane helix</keyword>
<feature type="transmembrane region" description="Helical" evidence="1">
    <location>
        <begin position="73"/>
        <end position="94"/>
    </location>
</feature>
<sequence length="196" mass="19987">MGRFTGFLIGAGFGLAFVLANAGPPVPPPVGVVLRVLAVAALVAIVVLFGILSRRPAPAAEAAGTGPAPLFRFGPFYGIVVLIEVALIFGGIQVLRLLEAPWQVNVAWIALVVGLHFLPLAWYWRMREILGAALYISALGTAGLVMAGLGAVEWIPFVSGTVTGLGMLAGILAGLVGMLRASRADGAPAAGTAPAP</sequence>
<keyword evidence="1" id="KW-0812">Transmembrane</keyword>
<evidence type="ECO:0000313" key="2">
    <source>
        <dbReference type="EMBL" id="SHJ75962.1"/>
    </source>
</evidence>
<feature type="transmembrane region" description="Helical" evidence="1">
    <location>
        <begin position="32"/>
        <end position="52"/>
    </location>
</feature>
<evidence type="ECO:0000256" key="1">
    <source>
        <dbReference type="SAM" id="Phobius"/>
    </source>
</evidence>
<feature type="transmembrane region" description="Helical" evidence="1">
    <location>
        <begin position="132"/>
        <end position="151"/>
    </location>
</feature>
<evidence type="ECO:0000313" key="3">
    <source>
        <dbReference type="Proteomes" id="UP000184452"/>
    </source>
</evidence>